<evidence type="ECO:0000256" key="2">
    <source>
        <dbReference type="PROSITE-ProRule" id="PRU10007"/>
    </source>
</evidence>
<gene>
    <name evidence="6" type="ordered locus">Cwoe_4093</name>
</gene>
<keyword evidence="7" id="KW-1185">Reference proteome</keyword>
<dbReference type="EMBL" id="CP001854">
    <property type="protein sequence ID" value="ADB52508.1"/>
    <property type="molecule type" value="Genomic_DNA"/>
</dbReference>
<reference evidence="6 7" key="1">
    <citation type="journal article" date="2010" name="Stand. Genomic Sci.">
        <title>Complete genome sequence of Conexibacter woesei type strain (ID131577).</title>
        <authorList>
            <person name="Pukall R."/>
            <person name="Lapidus A."/>
            <person name="Glavina Del Rio T."/>
            <person name="Copeland A."/>
            <person name="Tice H."/>
            <person name="Cheng J.-F."/>
            <person name="Lucas S."/>
            <person name="Chen F."/>
            <person name="Nolan M."/>
            <person name="Bruce D."/>
            <person name="Goodwin L."/>
            <person name="Pitluck S."/>
            <person name="Mavromatis K."/>
            <person name="Ivanova N."/>
            <person name="Ovchinnikova G."/>
            <person name="Pati A."/>
            <person name="Chen A."/>
            <person name="Palaniappan K."/>
            <person name="Land M."/>
            <person name="Hauser L."/>
            <person name="Chang Y.-J."/>
            <person name="Jeffries C.D."/>
            <person name="Chain P."/>
            <person name="Meincke L."/>
            <person name="Sims D."/>
            <person name="Brettin T."/>
            <person name="Detter J.C."/>
            <person name="Rohde M."/>
            <person name="Goeker M."/>
            <person name="Bristow J."/>
            <person name="Eisen J.A."/>
            <person name="Markowitz V."/>
            <person name="Kyrpides N.C."/>
            <person name="Klenk H.-P."/>
            <person name="Hugenholtz P."/>
        </authorList>
    </citation>
    <scope>NUCLEOTIDE SEQUENCE [LARGE SCALE GENOMIC DNA]</scope>
    <source>
        <strain evidence="7">DSM 14684 / CIP 108061 / JCM 11494 / NBRC 100937 / ID131577</strain>
    </source>
</reference>
<evidence type="ECO:0000259" key="5">
    <source>
        <dbReference type="Pfam" id="PF00171"/>
    </source>
</evidence>
<dbReference type="InterPro" id="IPR016162">
    <property type="entry name" value="Ald_DH_N"/>
</dbReference>
<dbReference type="InterPro" id="IPR016163">
    <property type="entry name" value="Ald_DH_C"/>
</dbReference>
<dbReference type="InterPro" id="IPR016161">
    <property type="entry name" value="Ald_DH/histidinol_DH"/>
</dbReference>
<feature type="compositionally biased region" description="Polar residues" evidence="4">
    <location>
        <begin position="1"/>
        <end position="12"/>
    </location>
</feature>
<evidence type="ECO:0000313" key="6">
    <source>
        <dbReference type="EMBL" id="ADB52508.1"/>
    </source>
</evidence>
<proteinExistence type="inferred from homology"/>
<protein>
    <submittedName>
        <fullName evidence="6">Aldehyde Dehydrogenase</fullName>
    </submittedName>
</protein>
<dbReference type="RefSeq" id="WP_012935559.1">
    <property type="nucleotide sequence ID" value="NC_013739.1"/>
</dbReference>
<comment type="similarity">
    <text evidence="3">Belongs to the aldehyde dehydrogenase family.</text>
</comment>
<dbReference type="InterPro" id="IPR029510">
    <property type="entry name" value="Ald_DH_CS_GLU"/>
</dbReference>
<reference evidence="7" key="2">
    <citation type="submission" date="2010-01" db="EMBL/GenBank/DDBJ databases">
        <title>The complete genome of Conexibacter woesei DSM 14684.</title>
        <authorList>
            <consortium name="US DOE Joint Genome Institute (JGI-PGF)"/>
            <person name="Lucas S."/>
            <person name="Copeland A."/>
            <person name="Lapidus A."/>
            <person name="Glavina del Rio T."/>
            <person name="Dalin E."/>
            <person name="Tice H."/>
            <person name="Bruce D."/>
            <person name="Goodwin L."/>
            <person name="Pitluck S."/>
            <person name="Kyrpides N."/>
            <person name="Mavromatis K."/>
            <person name="Ivanova N."/>
            <person name="Mikhailova N."/>
            <person name="Chertkov O."/>
            <person name="Brettin T."/>
            <person name="Detter J.C."/>
            <person name="Han C."/>
            <person name="Larimer F."/>
            <person name="Land M."/>
            <person name="Hauser L."/>
            <person name="Markowitz V."/>
            <person name="Cheng J.-F."/>
            <person name="Hugenholtz P."/>
            <person name="Woyke T."/>
            <person name="Wu D."/>
            <person name="Pukall R."/>
            <person name="Steenblock K."/>
            <person name="Schneider S."/>
            <person name="Klenk H.-P."/>
            <person name="Eisen J.A."/>
        </authorList>
    </citation>
    <scope>NUCLEOTIDE SEQUENCE [LARGE SCALE GENOMIC DNA]</scope>
    <source>
        <strain evidence="7">DSM 14684 / CIP 108061 / JCM 11494 / NBRC 100937 / ID131577</strain>
    </source>
</reference>
<accession>D3F4Q1</accession>
<dbReference type="Gene3D" id="3.40.309.10">
    <property type="entry name" value="Aldehyde Dehydrogenase, Chain A, domain 2"/>
    <property type="match status" value="1"/>
</dbReference>
<keyword evidence="1 3" id="KW-0560">Oxidoreductase</keyword>
<name>D3F4Q1_CONWI</name>
<feature type="domain" description="Aldehyde dehydrogenase" evidence="5">
    <location>
        <begin position="87"/>
        <end position="550"/>
    </location>
</feature>
<dbReference type="InterPro" id="IPR015590">
    <property type="entry name" value="Aldehyde_DH_dom"/>
</dbReference>
<dbReference type="PROSITE" id="PS00687">
    <property type="entry name" value="ALDEHYDE_DEHYDR_GLU"/>
    <property type="match status" value="1"/>
</dbReference>
<dbReference type="SUPFAM" id="SSF53720">
    <property type="entry name" value="ALDH-like"/>
    <property type="match status" value="1"/>
</dbReference>
<dbReference type="GO" id="GO:0016620">
    <property type="term" value="F:oxidoreductase activity, acting on the aldehyde or oxo group of donors, NAD or NADP as acceptor"/>
    <property type="evidence" value="ECO:0007669"/>
    <property type="project" value="InterPro"/>
</dbReference>
<feature type="active site" evidence="2">
    <location>
        <position position="321"/>
    </location>
</feature>
<evidence type="ECO:0000256" key="1">
    <source>
        <dbReference type="ARBA" id="ARBA00023002"/>
    </source>
</evidence>
<dbReference type="PANTHER" id="PTHR11699">
    <property type="entry name" value="ALDEHYDE DEHYDROGENASE-RELATED"/>
    <property type="match status" value="1"/>
</dbReference>
<feature type="compositionally biased region" description="Low complexity" evidence="4">
    <location>
        <begin position="16"/>
        <end position="68"/>
    </location>
</feature>
<evidence type="ECO:0000256" key="4">
    <source>
        <dbReference type="SAM" id="MobiDB-lite"/>
    </source>
</evidence>
<dbReference type="OrthoDB" id="6882680at2"/>
<organism evidence="6 7">
    <name type="scientific">Conexibacter woesei (strain DSM 14684 / CCUG 47730 / CIP 108061 / JCM 11494 / NBRC 100937 / ID131577)</name>
    <dbReference type="NCBI Taxonomy" id="469383"/>
    <lineage>
        <taxon>Bacteria</taxon>
        <taxon>Bacillati</taxon>
        <taxon>Actinomycetota</taxon>
        <taxon>Thermoleophilia</taxon>
        <taxon>Solirubrobacterales</taxon>
        <taxon>Conexibacteraceae</taxon>
        <taxon>Conexibacter</taxon>
    </lineage>
</organism>
<evidence type="ECO:0000313" key="7">
    <source>
        <dbReference type="Proteomes" id="UP000008229"/>
    </source>
</evidence>
<evidence type="ECO:0000256" key="3">
    <source>
        <dbReference type="RuleBase" id="RU003345"/>
    </source>
</evidence>
<dbReference type="Pfam" id="PF00171">
    <property type="entry name" value="Aldedh"/>
    <property type="match status" value="1"/>
</dbReference>
<dbReference type="eggNOG" id="COG1012">
    <property type="taxonomic scope" value="Bacteria"/>
</dbReference>
<dbReference type="AlphaFoldDB" id="D3F4Q1"/>
<dbReference type="KEGG" id="cwo:Cwoe_4093"/>
<dbReference type="HOGENOM" id="CLU_005391_0_0_11"/>
<sequence length="556" mass="56435" precursor="true">MAPPSRASSAESTVPAGTGAASGGAAPAGAGAASGGAAPAGTGAASGGAAPAGAAAASGGAAPAGAGARPAWPWNDGPASPWIGGRFVAGAGATIEDRSPATGALLAEVQLADAGQVDEAVAAATAAQREWARRSIRERAELIEQLADRLLERNEDFGLTDARDTGSPLTAMRNGARKGALYLKQLAGAALELQGRTVPASTGGWHVVKPEPYGVVGAIAAFNHPTLYACLKSGPALIAGNAVVLKPAEQAPLTALLFASLTDGLLPPGLLAVLPAAAEASAAITTHRDVQRISFTGSVEVALKIQEGIARAGRIKSVSLELGGKNPILVFPDADLDEAAAAVVRGMNYTRVQGQSCGSTSRLLAHESLVAPLTERILERVEKIAIGMPEDPATEMGSLISHAHRERVLGFVARAVAAGGELLAGGTPPEDPALAAGAFLKPTVIGGVRPDMELAAEEVYGPVLAIMSWREEAEAIELANATEYGLTASIWTRDLSRALRTADALATGYIWVNDVETRYTGVPFGGWKQSGVGTEQGLLADIMQATRPKAINIAVS</sequence>
<dbReference type="Gene3D" id="3.40.605.10">
    <property type="entry name" value="Aldehyde Dehydrogenase, Chain A, domain 1"/>
    <property type="match status" value="1"/>
</dbReference>
<dbReference type="Proteomes" id="UP000008229">
    <property type="component" value="Chromosome"/>
</dbReference>
<dbReference type="STRING" id="469383.Cwoe_4093"/>
<feature type="region of interest" description="Disordered" evidence="4">
    <location>
        <begin position="1"/>
        <end position="78"/>
    </location>
</feature>